<dbReference type="Proteomes" id="UP000005391">
    <property type="component" value="Unassembled WGS sequence"/>
</dbReference>
<evidence type="ECO:0000313" key="1">
    <source>
        <dbReference type="EMBL" id="EFS97333.1"/>
    </source>
</evidence>
<accession>E4MSE3</accession>
<evidence type="ECO:0000313" key="2">
    <source>
        <dbReference type="Proteomes" id="UP000005391"/>
    </source>
</evidence>
<sequence length="40" mass="4938">MKFFSFFKVFFVLLPLDDSYELLTNEEMRKLENERIGKFD</sequence>
<gene>
    <name evidence="1" type="ORF">HMPREF1977_1316</name>
</gene>
<comment type="caution">
    <text evidence="1">The sequence shown here is derived from an EMBL/GenBank/DDBJ whole genome shotgun (WGS) entry which is preliminary data.</text>
</comment>
<dbReference type="HOGENOM" id="CLU_3286739_0_0_10"/>
<dbReference type="AlphaFoldDB" id="E4MSE3"/>
<name>E4MSE3_CAPOC</name>
<organism evidence="1 2">
    <name type="scientific">Capnocytophaga ochracea F0287</name>
    <dbReference type="NCBI Taxonomy" id="873517"/>
    <lineage>
        <taxon>Bacteria</taxon>
        <taxon>Pseudomonadati</taxon>
        <taxon>Bacteroidota</taxon>
        <taxon>Flavobacteriia</taxon>
        <taxon>Flavobacteriales</taxon>
        <taxon>Flavobacteriaceae</taxon>
        <taxon>Capnocytophaga</taxon>
    </lineage>
</organism>
<dbReference type="EMBL" id="AEOH01000037">
    <property type="protein sequence ID" value="EFS97333.1"/>
    <property type="molecule type" value="Genomic_DNA"/>
</dbReference>
<proteinExistence type="predicted"/>
<protein>
    <submittedName>
        <fullName evidence="1">Uncharacterized protein</fullName>
    </submittedName>
</protein>
<reference evidence="1 2" key="1">
    <citation type="submission" date="2010-10" db="EMBL/GenBank/DDBJ databases">
        <authorList>
            <person name="Muzny D."/>
            <person name="Qin X."/>
            <person name="Deng J."/>
            <person name="Jiang H."/>
            <person name="Liu Y."/>
            <person name="Qu J."/>
            <person name="Song X.-Z."/>
            <person name="Zhang L."/>
            <person name="Thornton R."/>
            <person name="Coyle M."/>
            <person name="Francisco L."/>
            <person name="Jackson L."/>
            <person name="Javaid M."/>
            <person name="Korchina V."/>
            <person name="Kovar C."/>
            <person name="Mata R."/>
            <person name="Mathew T."/>
            <person name="Ngo R."/>
            <person name="Nguyen L."/>
            <person name="Nguyen N."/>
            <person name="Okwuonu G."/>
            <person name="Ongeri F."/>
            <person name="Pham C."/>
            <person name="Simmons D."/>
            <person name="Wilczek-Boney K."/>
            <person name="Hale W."/>
            <person name="Jakkamsetti A."/>
            <person name="Pham P."/>
            <person name="Ruth R."/>
            <person name="San Lucas F."/>
            <person name="Warren J."/>
            <person name="Zhang J."/>
            <person name="Zhao Z."/>
            <person name="Zhou C."/>
            <person name="Zhu D."/>
            <person name="Lee S."/>
            <person name="Bess C."/>
            <person name="Blankenburg K."/>
            <person name="Forbes L."/>
            <person name="Fu Q."/>
            <person name="Gubbala S."/>
            <person name="Hirani K."/>
            <person name="Jayaseelan J.C."/>
            <person name="Lara F."/>
            <person name="Munidasa M."/>
            <person name="Palculict T."/>
            <person name="Patil S."/>
            <person name="Pu L.-L."/>
            <person name="Saada N."/>
            <person name="Tang L."/>
            <person name="Weissenberger G."/>
            <person name="Zhu Y."/>
            <person name="Hemphill L."/>
            <person name="Shang Y."/>
            <person name="Youmans B."/>
            <person name="Ayvaz T."/>
            <person name="Ross M."/>
            <person name="Santibanez J."/>
            <person name="Aqrawi P."/>
            <person name="Gross S."/>
            <person name="Joshi V."/>
            <person name="Fowler G."/>
            <person name="Nazareth L."/>
            <person name="Reid J."/>
            <person name="Worley K."/>
            <person name="Petrosino J."/>
            <person name="Highlander S."/>
            <person name="Gibbs R."/>
        </authorList>
    </citation>
    <scope>NUCLEOTIDE SEQUENCE [LARGE SCALE GENOMIC DNA]</scope>
    <source>
        <strain evidence="1 2">F0287</strain>
    </source>
</reference>